<keyword evidence="15" id="KW-1185">Reference proteome</keyword>
<evidence type="ECO:0000256" key="5">
    <source>
        <dbReference type="ARBA" id="ARBA00022679"/>
    </source>
</evidence>
<feature type="domain" description="Histidine kinase" evidence="12">
    <location>
        <begin position="249"/>
        <end position="460"/>
    </location>
</feature>
<evidence type="ECO:0000256" key="11">
    <source>
        <dbReference type="SAM" id="Phobius"/>
    </source>
</evidence>
<proteinExistence type="predicted"/>
<dbReference type="SUPFAM" id="SSF158472">
    <property type="entry name" value="HAMP domain-like"/>
    <property type="match status" value="1"/>
</dbReference>
<keyword evidence="4" id="KW-0597">Phosphoprotein</keyword>
<feature type="transmembrane region" description="Helical" evidence="11">
    <location>
        <begin position="169"/>
        <end position="188"/>
    </location>
</feature>
<evidence type="ECO:0000256" key="8">
    <source>
        <dbReference type="ARBA" id="ARBA00022989"/>
    </source>
</evidence>
<keyword evidence="9" id="KW-0902">Two-component regulatory system</keyword>
<keyword evidence="6 11" id="KW-0812">Transmembrane</keyword>
<keyword evidence="10 11" id="KW-0472">Membrane</keyword>
<dbReference type="FunFam" id="1.10.287.130:FF:000001">
    <property type="entry name" value="Two-component sensor histidine kinase"/>
    <property type="match status" value="1"/>
</dbReference>
<name>A0A1I0WZS5_9PSEU</name>
<reference evidence="15" key="1">
    <citation type="submission" date="2016-10" db="EMBL/GenBank/DDBJ databases">
        <authorList>
            <person name="Varghese N."/>
            <person name="Submissions S."/>
        </authorList>
    </citation>
    <scope>NUCLEOTIDE SEQUENCE [LARGE SCALE GENOMIC DNA]</scope>
    <source>
        <strain evidence="15">CGMCC 4.3568</strain>
    </source>
</reference>
<organism evidence="14 15">
    <name type="scientific">Amycolatopsis marina</name>
    <dbReference type="NCBI Taxonomy" id="490629"/>
    <lineage>
        <taxon>Bacteria</taxon>
        <taxon>Bacillati</taxon>
        <taxon>Actinomycetota</taxon>
        <taxon>Actinomycetes</taxon>
        <taxon>Pseudonocardiales</taxon>
        <taxon>Pseudonocardiaceae</taxon>
        <taxon>Amycolatopsis</taxon>
    </lineage>
</organism>
<evidence type="ECO:0000256" key="2">
    <source>
        <dbReference type="ARBA" id="ARBA00004236"/>
    </source>
</evidence>
<evidence type="ECO:0000259" key="12">
    <source>
        <dbReference type="PROSITE" id="PS50109"/>
    </source>
</evidence>
<dbReference type="InterPro" id="IPR003594">
    <property type="entry name" value="HATPase_dom"/>
</dbReference>
<evidence type="ECO:0000259" key="13">
    <source>
        <dbReference type="PROSITE" id="PS50885"/>
    </source>
</evidence>
<gene>
    <name evidence="14" type="ORF">SAMN05216266_102338</name>
</gene>
<dbReference type="EC" id="2.7.13.3" evidence="3"/>
<evidence type="ECO:0000313" key="15">
    <source>
        <dbReference type="Proteomes" id="UP000243799"/>
    </source>
</evidence>
<evidence type="ECO:0000256" key="7">
    <source>
        <dbReference type="ARBA" id="ARBA00022777"/>
    </source>
</evidence>
<keyword evidence="7 14" id="KW-0418">Kinase</keyword>
<dbReference type="InterPro" id="IPR005467">
    <property type="entry name" value="His_kinase_dom"/>
</dbReference>
<keyword evidence="8 11" id="KW-1133">Transmembrane helix</keyword>
<comment type="catalytic activity">
    <reaction evidence="1">
        <text>ATP + protein L-histidine = ADP + protein N-phospho-L-histidine.</text>
        <dbReference type="EC" id="2.7.13.3"/>
    </reaction>
</comment>
<evidence type="ECO:0000256" key="6">
    <source>
        <dbReference type="ARBA" id="ARBA00022692"/>
    </source>
</evidence>
<dbReference type="Pfam" id="PF00512">
    <property type="entry name" value="HisKA"/>
    <property type="match status" value="1"/>
</dbReference>
<dbReference type="InterPro" id="IPR036097">
    <property type="entry name" value="HisK_dim/P_sf"/>
</dbReference>
<dbReference type="SMART" id="SM00387">
    <property type="entry name" value="HATPase_c"/>
    <property type="match status" value="1"/>
</dbReference>
<dbReference type="STRING" id="490629.SAMN05216266_102338"/>
<protein>
    <recommendedName>
        <fullName evidence="3">histidine kinase</fullName>
        <ecNumber evidence="3">2.7.13.3</ecNumber>
    </recommendedName>
</protein>
<accession>A0A1I0WZS5</accession>
<dbReference type="PROSITE" id="PS50885">
    <property type="entry name" value="HAMP"/>
    <property type="match status" value="1"/>
</dbReference>
<evidence type="ECO:0000256" key="10">
    <source>
        <dbReference type="ARBA" id="ARBA00023136"/>
    </source>
</evidence>
<dbReference type="SMART" id="SM00388">
    <property type="entry name" value="HisKA"/>
    <property type="match status" value="1"/>
</dbReference>
<evidence type="ECO:0000256" key="4">
    <source>
        <dbReference type="ARBA" id="ARBA00022553"/>
    </source>
</evidence>
<dbReference type="InterPro" id="IPR003660">
    <property type="entry name" value="HAMP_dom"/>
</dbReference>
<dbReference type="SMART" id="SM00304">
    <property type="entry name" value="HAMP"/>
    <property type="match status" value="1"/>
</dbReference>
<dbReference type="Gene3D" id="1.10.287.130">
    <property type="match status" value="1"/>
</dbReference>
<dbReference type="Gene3D" id="3.30.565.10">
    <property type="entry name" value="Histidine kinase-like ATPase, C-terminal domain"/>
    <property type="match status" value="1"/>
</dbReference>
<dbReference type="GO" id="GO:0005886">
    <property type="term" value="C:plasma membrane"/>
    <property type="evidence" value="ECO:0007669"/>
    <property type="project" value="UniProtKB-SubCell"/>
</dbReference>
<evidence type="ECO:0000256" key="9">
    <source>
        <dbReference type="ARBA" id="ARBA00023012"/>
    </source>
</evidence>
<comment type="subcellular location">
    <subcellularLocation>
        <location evidence="2">Cell membrane</location>
    </subcellularLocation>
</comment>
<dbReference type="InterPro" id="IPR003661">
    <property type="entry name" value="HisK_dim/P_dom"/>
</dbReference>
<dbReference type="InterPro" id="IPR036890">
    <property type="entry name" value="HATPase_C_sf"/>
</dbReference>
<evidence type="ECO:0000256" key="1">
    <source>
        <dbReference type="ARBA" id="ARBA00000085"/>
    </source>
</evidence>
<dbReference type="GO" id="GO:0000155">
    <property type="term" value="F:phosphorelay sensor kinase activity"/>
    <property type="evidence" value="ECO:0007669"/>
    <property type="project" value="InterPro"/>
</dbReference>
<keyword evidence="5" id="KW-0808">Transferase</keyword>
<dbReference type="PANTHER" id="PTHR45436:SF5">
    <property type="entry name" value="SENSOR HISTIDINE KINASE TRCS"/>
    <property type="match status" value="1"/>
</dbReference>
<dbReference type="Pfam" id="PF02518">
    <property type="entry name" value="HATPase_c"/>
    <property type="match status" value="1"/>
</dbReference>
<dbReference type="SUPFAM" id="SSF55874">
    <property type="entry name" value="ATPase domain of HSP90 chaperone/DNA topoisomerase II/histidine kinase"/>
    <property type="match status" value="1"/>
</dbReference>
<dbReference type="AlphaFoldDB" id="A0A1I0WZS5"/>
<dbReference type="PANTHER" id="PTHR45436">
    <property type="entry name" value="SENSOR HISTIDINE KINASE YKOH"/>
    <property type="match status" value="1"/>
</dbReference>
<evidence type="ECO:0000256" key="3">
    <source>
        <dbReference type="ARBA" id="ARBA00012438"/>
    </source>
</evidence>
<sequence length="464" mass="50347">MGWLILLMAVVLLSVAVVTRNLLLHQAESSAVAALEQEAREFSGVAASGVDRATGQPFGSVRELLRNHLQRQYPDDDEVIVGVVRNGAAREVLRQEREAPMRLYDRPELLDPILAATSTSGSIGTAAGEMRWVKVTATGPAGQGAEGIFVVGYFIDRDRAEVHRTIRTLGLVSLLGLILTAGASWLVAGRILAPVRLARAAAAHITEHDFTRRVPVEGNDEFAALAEQFNAMLERLEKAFATQREFLDDAGHELRTPITIIRGHLELLDPVNDDPDERLAAVRVCTDELDRMSRIVDDLLLLAKAERPDFVQLKPVEVAELTSDIYAKIRALGDRRWRLESIGEGRVMLDEQRVTQAVVQLAHNAVQHTETDGEILLGSSVYRGWASFWIADRGPGVSQEDAAVIFDRFARGSNAKRTSGGAGLGLAIVQAIARAHHGGVRLVPTSGGGATFGLELPARGEGVQ</sequence>
<feature type="domain" description="HAMP" evidence="13">
    <location>
        <begin position="189"/>
        <end position="241"/>
    </location>
</feature>
<dbReference type="PRINTS" id="PR00344">
    <property type="entry name" value="BCTRLSENSOR"/>
</dbReference>
<dbReference type="CDD" id="cd06225">
    <property type="entry name" value="HAMP"/>
    <property type="match status" value="1"/>
</dbReference>
<dbReference type="InterPro" id="IPR050428">
    <property type="entry name" value="TCS_sensor_his_kinase"/>
</dbReference>
<dbReference type="CDD" id="cd00082">
    <property type="entry name" value="HisKA"/>
    <property type="match status" value="1"/>
</dbReference>
<dbReference type="Gene3D" id="6.10.340.10">
    <property type="match status" value="1"/>
</dbReference>
<evidence type="ECO:0000313" key="14">
    <source>
        <dbReference type="EMBL" id="SFA93917.1"/>
    </source>
</evidence>
<dbReference type="PROSITE" id="PS50109">
    <property type="entry name" value="HIS_KIN"/>
    <property type="match status" value="1"/>
</dbReference>
<dbReference type="InterPro" id="IPR004358">
    <property type="entry name" value="Sig_transdc_His_kin-like_C"/>
</dbReference>
<dbReference type="SUPFAM" id="SSF47384">
    <property type="entry name" value="Homodimeric domain of signal transducing histidine kinase"/>
    <property type="match status" value="1"/>
</dbReference>
<dbReference type="EMBL" id="FOKG01000002">
    <property type="protein sequence ID" value="SFA93917.1"/>
    <property type="molecule type" value="Genomic_DNA"/>
</dbReference>
<dbReference type="Pfam" id="PF00672">
    <property type="entry name" value="HAMP"/>
    <property type="match status" value="1"/>
</dbReference>
<dbReference type="Proteomes" id="UP000243799">
    <property type="component" value="Unassembled WGS sequence"/>
</dbReference>